<dbReference type="OrthoDB" id="9768060at2"/>
<dbReference type="InterPro" id="IPR002789">
    <property type="entry name" value="HerA_central"/>
</dbReference>
<organism evidence="3 4">
    <name type="scientific">Anatilimnocola aggregata</name>
    <dbReference type="NCBI Taxonomy" id="2528021"/>
    <lineage>
        <taxon>Bacteria</taxon>
        <taxon>Pseudomonadati</taxon>
        <taxon>Planctomycetota</taxon>
        <taxon>Planctomycetia</taxon>
        <taxon>Pirellulales</taxon>
        <taxon>Pirellulaceae</taxon>
        <taxon>Anatilimnocola</taxon>
    </lineage>
</organism>
<accession>A0A517YHT1</accession>
<evidence type="ECO:0000259" key="2">
    <source>
        <dbReference type="Pfam" id="PF01935"/>
    </source>
</evidence>
<keyword evidence="3" id="KW-0378">Hydrolase</keyword>
<dbReference type="GO" id="GO:0050308">
    <property type="term" value="F:sugar-phosphatase activity"/>
    <property type="evidence" value="ECO:0007669"/>
    <property type="project" value="UniProtKB-EC"/>
</dbReference>
<dbReference type="InterPro" id="IPR027417">
    <property type="entry name" value="P-loop_NTPase"/>
</dbReference>
<dbReference type="InterPro" id="IPR023214">
    <property type="entry name" value="HAD_sf"/>
</dbReference>
<dbReference type="GO" id="GO:0000287">
    <property type="term" value="F:magnesium ion binding"/>
    <property type="evidence" value="ECO:0007669"/>
    <property type="project" value="TreeGrafter"/>
</dbReference>
<dbReference type="EMBL" id="CP036274">
    <property type="protein sequence ID" value="QDU29776.1"/>
    <property type="molecule type" value="Genomic_DNA"/>
</dbReference>
<proteinExistence type="predicted"/>
<dbReference type="InterPro" id="IPR006379">
    <property type="entry name" value="HAD-SF_hydro_IIB"/>
</dbReference>
<protein>
    <submittedName>
        <fullName evidence="3">Sugar phosphatase YbiV</fullName>
        <ecNumber evidence="3">3.1.3.23</ecNumber>
    </submittedName>
</protein>
<keyword evidence="4" id="KW-1185">Reference proteome</keyword>
<dbReference type="Gene3D" id="3.40.50.1000">
    <property type="entry name" value="HAD superfamily/HAD-like"/>
    <property type="match status" value="1"/>
</dbReference>
<feature type="region of interest" description="Disordered" evidence="1">
    <location>
        <begin position="564"/>
        <end position="583"/>
    </location>
</feature>
<dbReference type="Gene3D" id="3.90.1070.10">
    <property type="match status" value="1"/>
</dbReference>
<dbReference type="InterPro" id="IPR036412">
    <property type="entry name" value="HAD-like_sf"/>
</dbReference>
<feature type="domain" description="Helicase HerA central" evidence="2">
    <location>
        <begin position="255"/>
        <end position="301"/>
    </location>
</feature>
<dbReference type="KEGG" id="aagg:ETAA8_48910"/>
<evidence type="ECO:0000313" key="3">
    <source>
        <dbReference type="EMBL" id="QDU29776.1"/>
    </source>
</evidence>
<dbReference type="SUPFAM" id="SSF52540">
    <property type="entry name" value="P-loop containing nucleoside triphosphate hydrolases"/>
    <property type="match status" value="1"/>
</dbReference>
<dbReference type="NCBIfam" id="TIGR01484">
    <property type="entry name" value="HAD-SF-IIB"/>
    <property type="match status" value="1"/>
</dbReference>
<reference evidence="3 4" key="1">
    <citation type="submission" date="2019-02" db="EMBL/GenBank/DDBJ databases">
        <title>Deep-cultivation of Planctomycetes and their phenomic and genomic characterization uncovers novel biology.</title>
        <authorList>
            <person name="Wiegand S."/>
            <person name="Jogler M."/>
            <person name="Boedeker C."/>
            <person name="Pinto D."/>
            <person name="Vollmers J."/>
            <person name="Rivas-Marin E."/>
            <person name="Kohn T."/>
            <person name="Peeters S.H."/>
            <person name="Heuer A."/>
            <person name="Rast P."/>
            <person name="Oberbeckmann S."/>
            <person name="Bunk B."/>
            <person name="Jeske O."/>
            <person name="Meyerdierks A."/>
            <person name="Storesund J.E."/>
            <person name="Kallscheuer N."/>
            <person name="Luecker S."/>
            <person name="Lage O.M."/>
            <person name="Pohl T."/>
            <person name="Merkel B.J."/>
            <person name="Hornburger P."/>
            <person name="Mueller R.-W."/>
            <person name="Bruemmer F."/>
            <person name="Labrenz M."/>
            <person name="Spormann A.M."/>
            <person name="Op den Camp H."/>
            <person name="Overmann J."/>
            <person name="Amann R."/>
            <person name="Jetten M.S.M."/>
            <person name="Mascher T."/>
            <person name="Medema M.H."/>
            <person name="Devos D.P."/>
            <person name="Kaster A.-K."/>
            <person name="Ovreas L."/>
            <person name="Rohde M."/>
            <person name="Galperin M.Y."/>
            <person name="Jogler C."/>
        </authorList>
    </citation>
    <scope>NUCLEOTIDE SEQUENCE [LARGE SCALE GENOMIC DNA]</scope>
    <source>
        <strain evidence="3 4">ETA_A8</strain>
    </source>
</reference>
<dbReference type="PANTHER" id="PTHR10000:SF8">
    <property type="entry name" value="HAD SUPERFAMILY HYDROLASE-LIKE, TYPE 3"/>
    <property type="match status" value="1"/>
</dbReference>
<dbReference type="RefSeq" id="WP_145094121.1">
    <property type="nucleotide sequence ID" value="NZ_CP036274.1"/>
</dbReference>
<evidence type="ECO:0000256" key="1">
    <source>
        <dbReference type="SAM" id="MobiDB-lite"/>
    </source>
</evidence>
<dbReference type="AlphaFoldDB" id="A0A517YHT1"/>
<evidence type="ECO:0000313" key="4">
    <source>
        <dbReference type="Proteomes" id="UP000315017"/>
    </source>
</evidence>
<dbReference type="PANTHER" id="PTHR10000">
    <property type="entry name" value="PHOSPHOSERINE PHOSPHATASE"/>
    <property type="match status" value="1"/>
</dbReference>
<dbReference type="Proteomes" id="UP000315017">
    <property type="component" value="Chromosome"/>
</dbReference>
<dbReference type="EC" id="3.1.3.23" evidence="3"/>
<dbReference type="Pfam" id="PF08282">
    <property type="entry name" value="Hydrolase_3"/>
    <property type="match status" value="2"/>
</dbReference>
<dbReference type="Pfam" id="PF01935">
    <property type="entry name" value="DUF87"/>
    <property type="match status" value="1"/>
</dbReference>
<dbReference type="GO" id="GO:0005829">
    <property type="term" value="C:cytosol"/>
    <property type="evidence" value="ECO:0007669"/>
    <property type="project" value="TreeGrafter"/>
</dbReference>
<dbReference type="Gene3D" id="3.40.50.300">
    <property type="entry name" value="P-loop containing nucleotide triphosphate hydrolases"/>
    <property type="match status" value="1"/>
</dbReference>
<dbReference type="SUPFAM" id="SSF56784">
    <property type="entry name" value="HAD-like"/>
    <property type="match status" value="1"/>
</dbReference>
<name>A0A517YHT1_9BACT</name>
<gene>
    <name evidence="3" type="primary">ybiV</name>
    <name evidence="3" type="ORF">ETAA8_48910</name>
</gene>
<feature type="compositionally biased region" description="Basic and acidic residues" evidence="1">
    <location>
        <begin position="571"/>
        <end position="583"/>
    </location>
</feature>
<sequence>MRYLALAADYDGTLAHHGKVSSSTIDALKRLKDSGRKLVMVSGRELEDLFTTFEHAELFDRLVLENGALLYNPATREETILAEPPPPQLVEMLYARGVSRISAGRVIVATWEPHQKEVLEVIQDLGIERQVIFNKGAVMVLPSGTNKATGLAAGLLQLGLSPHNCVAIGDAENDHTFLAASECGVAVSNALNSLKERADLVTTADHGHGVEELIDRMIDDDLASLNQKLKRHGLLVGKTADGTERRLDPFGVNLLIAGSSASGKSTITTGLLERLENKGYQFLIVDPEGDYSTLNGASVLGDASRAPLVEEVLDFLKTPTHNVVVNLLGIPLDQRPSFFDSLLPRLQALRSSKGRPHWVLVDEAHHLLHAQWKPGEQNFTGQKMGLTLITVHPESVSQAALERVTAAIVLGERPDKTLHAFCQAAGKPLPLAPEGALSRGDALLWEVNRDEVVVVHTEPPKTERRRHSRKYAEGNLGPDRSFYFRGPAKKLKLKAQNLTLFLQIAEGIDEETWLFHLEQGDYAEWFREGIKDEDLAAATEKIAASKLSADESRGAVRAAVEARYTLPSDRATGHEEKEDQPAK</sequence>